<evidence type="ECO:0000256" key="1">
    <source>
        <dbReference type="ARBA" id="ARBA00022676"/>
    </source>
</evidence>
<dbReference type="InterPro" id="IPR002495">
    <property type="entry name" value="Glyco_trans_8"/>
</dbReference>
<dbReference type="InterPro" id="IPR029044">
    <property type="entry name" value="Nucleotide-diphossugar_trans"/>
</dbReference>
<dbReference type="PANTHER" id="PTHR13778:SF47">
    <property type="entry name" value="LIPOPOLYSACCHARIDE 1,3-GALACTOSYLTRANSFERASE"/>
    <property type="match status" value="1"/>
</dbReference>
<dbReference type="Pfam" id="PF01501">
    <property type="entry name" value="Glyco_transf_8"/>
    <property type="match status" value="1"/>
</dbReference>
<dbReference type="RefSeq" id="WP_207107639.1">
    <property type="nucleotide sequence ID" value="NZ_JAFLVR010000012.1"/>
</dbReference>
<evidence type="ECO:0000256" key="2">
    <source>
        <dbReference type="ARBA" id="ARBA00022679"/>
    </source>
</evidence>
<dbReference type="InterPro" id="IPR050748">
    <property type="entry name" value="Glycosyltrans_8_dom-fam"/>
</dbReference>
<dbReference type="Gene3D" id="3.90.550.10">
    <property type="entry name" value="Spore Coat Polysaccharide Biosynthesis Protein SpsA, Chain A"/>
    <property type="match status" value="1"/>
</dbReference>
<dbReference type="SUPFAM" id="SSF53448">
    <property type="entry name" value="Nucleotide-diphospho-sugar transferases"/>
    <property type="match status" value="1"/>
</dbReference>
<keyword evidence="1" id="KW-0328">Glycosyltransferase</keyword>
<gene>
    <name evidence="4" type="ORF">JZO85_06225</name>
</gene>
<dbReference type="CDD" id="cd04194">
    <property type="entry name" value="GT8_A4GalT_like"/>
    <property type="match status" value="1"/>
</dbReference>
<dbReference type="PANTHER" id="PTHR13778">
    <property type="entry name" value="GLYCOSYLTRANSFERASE 8 DOMAIN-CONTAINING PROTEIN"/>
    <property type="match status" value="1"/>
</dbReference>
<keyword evidence="5" id="KW-1185">Reference proteome</keyword>
<organism evidence="4 5">
    <name type="scientific">Candidatus Enterococcus murrayae</name>
    <dbReference type="NCBI Taxonomy" id="2815321"/>
    <lineage>
        <taxon>Bacteria</taxon>
        <taxon>Bacillati</taxon>
        <taxon>Bacillota</taxon>
        <taxon>Bacilli</taxon>
        <taxon>Lactobacillales</taxon>
        <taxon>Enterococcaceae</taxon>
        <taxon>Enterococcus</taxon>
    </lineage>
</organism>
<proteinExistence type="predicted"/>
<evidence type="ECO:0000256" key="3">
    <source>
        <dbReference type="ARBA" id="ARBA00022723"/>
    </source>
</evidence>
<reference evidence="4 5" key="1">
    <citation type="submission" date="2021-03" db="EMBL/GenBank/DDBJ databases">
        <title>Enterococcal diversity collection.</title>
        <authorList>
            <person name="Gilmore M.S."/>
            <person name="Schwartzman J."/>
            <person name="Van Tyne D."/>
            <person name="Martin M."/>
            <person name="Earl A.M."/>
            <person name="Manson A.L."/>
            <person name="Straub T."/>
            <person name="Salamzade R."/>
            <person name="Saavedra J."/>
            <person name="Lebreton F."/>
            <person name="Prichula J."/>
            <person name="Schaufler K."/>
            <person name="Gaca A."/>
            <person name="Sgardioli B."/>
            <person name="Wagenaar J."/>
            <person name="Strong T."/>
        </authorList>
    </citation>
    <scope>NUCLEOTIDE SEQUENCE [LARGE SCALE GENOMIC DNA]</scope>
    <source>
        <strain evidence="4 5">MJM16</strain>
    </source>
</reference>
<keyword evidence="3" id="KW-0479">Metal-binding</keyword>
<keyword evidence="2" id="KW-0808">Transferase</keyword>
<dbReference type="Proteomes" id="UP000664495">
    <property type="component" value="Unassembled WGS sequence"/>
</dbReference>
<sequence length="278" mass="32561">MAETIDILITLDENYLEPLHIMLTSLHVNNPAQDFTIWLIHERIPDSKLQQLNRLLAQWKMTFHEIKVPMELFSNAPTVERYPKEMYFRLASGKLLPNTVKKVVYLDPDTLIINPLNSLWDFDLNGNMLGAATHAGLTNLTEGFNNIRLGTDHGYYNSGVMLMDMEKVREIVQLEDIFKTIHEFGDYLLLPDQDILNFLYGKYIKEIPEEIWNYDTRKSNVYLTKSLGKHNSHWVAKNTVVLHYCGKPKPWDEKSNNRFTLLYAHYQQLLKRYNDLLS</sequence>
<comment type="caution">
    <text evidence="4">The sequence shown here is derived from an EMBL/GenBank/DDBJ whole genome shotgun (WGS) entry which is preliminary data.</text>
</comment>
<protein>
    <submittedName>
        <fullName evidence="4">Glycosyltransferase family 8 protein</fullName>
    </submittedName>
</protein>
<dbReference type="EMBL" id="JAFLVR010000012">
    <property type="protein sequence ID" value="MBO0451859.1"/>
    <property type="molecule type" value="Genomic_DNA"/>
</dbReference>
<name>A0ABS3HFY3_9ENTE</name>
<evidence type="ECO:0000313" key="4">
    <source>
        <dbReference type="EMBL" id="MBO0451859.1"/>
    </source>
</evidence>
<evidence type="ECO:0000313" key="5">
    <source>
        <dbReference type="Proteomes" id="UP000664495"/>
    </source>
</evidence>
<accession>A0ABS3HFY3</accession>